<gene>
    <name evidence="2" type="ORF">QUW02_00055</name>
</gene>
<dbReference type="EMBL" id="JAUDCF010000001">
    <property type="protein sequence ID" value="MDM8144337.1"/>
    <property type="molecule type" value="Genomic_DNA"/>
</dbReference>
<organism evidence="2 3">
    <name type="scientific">Bacteroides eggerthii</name>
    <dbReference type="NCBI Taxonomy" id="28111"/>
    <lineage>
        <taxon>Bacteria</taxon>
        <taxon>Pseudomonadati</taxon>
        <taxon>Bacteroidota</taxon>
        <taxon>Bacteroidia</taxon>
        <taxon>Bacteroidales</taxon>
        <taxon>Bacteroidaceae</taxon>
        <taxon>Bacteroides</taxon>
    </lineage>
</organism>
<dbReference type="InterPro" id="IPR045711">
    <property type="entry name" value="GH123-like_N"/>
</dbReference>
<accession>A0ABT7U1E1</accession>
<proteinExistence type="predicted"/>
<reference evidence="3" key="2">
    <citation type="submission" date="2023-07" db="EMBL/GenBank/DDBJ databases">
        <title>Identification and characterization of horizontal gene transfer across gut microbiota members of farm animals based on homology search.</title>
        <authorList>
            <person name="Schwarzerova J."/>
            <person name="Nykrynova M."/>
            <person name="Jureckova K."/>
            <person name="Cejkova D."/>
            <person name="Rychlik I."/>
        </authorList>
    </citation>
    <scope>NUCLEOTIDE SEQUENCE [LARGE SCALE GENOMIC DNA]</scope>
    <source>
        <strain evidence="3">ET4</strain>
    </source>
</reference>
<evidence type="ECO:0000259" key="1">
    <source>
        <dbReference type="Pfam" id="PF19543"/>
    </source>
</evidence>
<dbReference type="Proteomes" id="UP001228403">
    <property type="component" value="Unassembled WGS sequence"/>
</dbReference>
<evidence type="ECO:0000313" key="2">
    <source>
        <dbReference type="EMBL" id="MDM8144337.1"/>
    </source>
</evidence>
<name>A0ABT7U1E1_9BACE</name>
<feature type="domain" description="Glycoside hydrolase 123-like N-terminal" evidence="1">
    <location>
        <begin position="24"/>
        <end position="81"/>
    </location>
</feature>
<reference evidence="2 3" key="1">
    <citation type="submission" date="2023-06" db="EMBL/GenBank/DDBJ databases">
        <authorList>
            <person name="Zeman M."/>
            <person name="Kubasova T."/>
            <person name="Jahodarova E."/>
            <person name="Nykrynova M."/>
            <person name="Rychlik I."/>
        </authorList>
    </citation>
    <scope>NUCLEOTIDE SEQUENCE [LARGE SCALE GENOMIC DNA]</scope>
    <source>
        <strain evidence="2 3">ET4</strain>
    </source>
</reference>
<comment type="caution">
    <text evidence="2">The sequence shown here is derived from an EMBL/GenBank/DDBJ whole genome shotgun (WGS) entry which is preliminary data.</text>
</comment>
<keyword evidence="3" id="KW-1185">Reference proteome</keyword>
<protein>
    <submittedName>
        <fullName evidence="2">DUF6067 family protein</fullName>
    </submittedName>
</protein>
<sequence length="83" mass="9260">MRTRVGRNESISIKPRIPISAGSRNQDKTVTLSFDWNALGMRPDQVTLEKPEVADFQTAGQLQLQAPIPIKSKEGCLLLLKKK</sequence>
<evidence type="ECO:0000313" key="3">
    <source>
        <dbReference type="Proteomes" id="UP001228403"/>
    </source>
</evidence>
<dbReference type="Pfam" id="PF19543">
    <property type="entry name" value="GH123_N"/>
    <property type="match status" value="1"/>
</dbReference>